<organism evidence="1 2">
    <name type="scientific">Rhodococcus opacus</name>
    <name type="common">Nocardia opaca</name>
    <dbReference type="NCBI Taxonomy" id="37919"/>
    <lineage>
        <taxon>Bacteria</taxon>
        <taxon>Bacillati</taxon>
        <taxon>Actinomycetota</taxon>
        <taxon>Actinomycetes</taxon>
        <taxon>Mycobacteriales</taxon>
        <taxon>Nocardiaceae</taxon>
        <taxon>Rhodococcus</taxon>
    </lineage>
</organism>
<sequence length="30" mass="3055">MDSGVGDTPLGMFAQFVSGLLHALNFGSVS</sequence>
<evidence type="ECO:0000313" key="2">
    <source>
        <dbReference type="Proteomes" id="UP000186108"/>
    </source>
</evidence>
<dbReference type="AlphaFoldDB" id="A0A1B1K1B7"/>
<accession>A0A1B1K1B7</accession>
<evidence type="ECO:0000313" key="1">
    <source>
        <dbReference type="EMBL" id="ANS26414.1"/>
    </source>
</evidence>
<proteinExistence type="predicted"/>
<dbReference type="EMBL" id="CP009111">
    <property type="protein sequence ID" value="ANS26414.1"/>
    <property type="molecule type" value="Genomic_DNA"/>
</dbReference>
<reference evidence="1 2" key="1">
    <citation type="submission" date="2014-07" db="EMBL/GenBank/DDBJ databases">
        <authorList>
            <person name="Zhang J.E."/>
            <person name="Yang H."/>
            <person name="Guo J."/>
            <person name="Deng Z."/>
            <person name="Luo H."/>
            <person name="Luo M."/>
            <person name="Zhao B."/>
        </authorList>
    </citation>
    <scope>NUCLEOTIDE SEQUENCE [LARGE SCALE GENOMIC DNA]</scope>
    <source>
        <strain evidence="1 2">1CP</strain>
    </source>
</reference>
<protein>
    <submittedName>
        <fullName evidence="1">Putative membrane protein</fullName>
    </submittedName>
</protein>
<dbReference type="Proteomes" id="UP000186108">
    <property type="component" value="Chromosome"/>
</dbReference>
<gene>
    <name evidence="1" type="ORF">R1CP_08470</name>
</gene>
<name>A0A1B1K1B7_RHOOP</name>